<dbReference type="InterPro" id="IPR005251">
    <property type="entry name" value="IF-M1Pi"/>
</dbReference>
<dbReference type="Proteomes" id="UP000063234">
    <property type="component" value="Chromosome"/>
</dbReference>
<feature type="binding site" evidence="2">
    <location>
        <position position="89"/>
    </location>
    <ligand>
        <name>substrate</name>
    </ligand>
</feature>
<dbReference type="PANTHER" id="PTHR43475">
    <property type="entry name" value="METHYLTHIORIBOSE-1-PHOSPHATE ISOMERASE"/>
    <property type="match status" value="1"/>
</dbReference>
<dbReference type="InterPro" id="IPR027363">
    <property type="entry name" value="M1Pi_N"/>
</dbReference>
<evidence type="ECO:0000256" key="1">
    <source>
        <dbReference type="ARBA" id="ARBA00023235"/>
    </source>
</evidence>
<name>A0A0S3QSI4_THET7</name>
<keyword evidence="1 2" id="KW-0413">Isomerase</keyword>
<feature type="site" description="Transition state stabilizer" evidence="2">
    <location>
        <position position="156"/>
    </location>
</feature>
<dbReference type="InterPro" id="IPR000649">
    <property type="entry name" value="IF-2B-related"/>
</dbReference>
<dbReference type="PANTHER" id="PTHR43475:SF1">
    <property type="entry name" value="METHYLTHIORIBOSE-1-PHOSPHATE ISOMERASE"/>
    <property type="match status" value="1"/>
</dbReference>
<comment type="catalytic activity">
    <reaction evidence="2">
        <text>5-(methylsulfanyl)-alpha-D-ribose 1-phosphate = 5-(methylsulfanyl)-D-ribulose 1-phosphate</text>
        <dbReference type="Rhea" id="RHEA:19989"/>
        <dbReference type="ChEBI" id="CHEBI:58533"/>
        <dbReference type="ChEBI" id="CHEBI:58548"/>
        <dbReference type="EC" id="5.3.1.23"/>
    </reaction>
</comment>
<dbReference type="UniPathway" id="UPA00904">
    <property type="reaction ID" value="UER00874"/>
</dbReference>
<keyword evidence="2" id="KW-0028">Amino-acid biosynthesis</keyword>
<dbReference type="OrthoDB" id="9803436at2"/>
<dbReference type="STRING" id="1298851.TST_0478"/>
<evidence type="ECO:0000256" key="2">
    <source>
        <dbReference type="HAMAP-Rule" id="MF_01678"/>
    </source>
</evidence>
<dbReference type="AlphaFoldDB" id="A0A0S3QSI4"/>
<dbReference type="PATRIC" id="fig|1298851.3.peg.490"/>
<dbReference type="RefSeq" id="WP_068549203.1">
    <property type="nucleotide sequence ID" value="NZ_AP013035.1"/>
</dbReference>
<keyword evidence="4" id="KW-1185">Reference proteome</keyword>
<accession>A0A0S3QSI4</accession>
<dbReference type="NCBIfam" id="NF004326">
    <property type="entry name" value="PRK05720.1"/>
    <property type="match status" value="1"/>
</dbReference>
<dbReference type="GO" id="GO:0046523">
    <property type="term" value="F:S-methyl-5-thioribose-1-phosphate isomerase activity"/>
    <property type="evidence" value="ECO:0007669"/>
    <property type="project" value="UniProtKB-UniRule"/>
</dbReference>
<dbReference type="GO" id="GO:0019509">
    <property type="term" value="P:L-methionine salvage from methylthioadenosine"/>
    <property type="evidence" value="ECO:0007669"/>
    <property type="project" value="UniProtKB-UniRule"/>
</dbReference>
<dbReference type="Pfam" id="PF01008">
    <property type="entry name" value="IF-2B"/>
    <property type="match status" value="1"/>
</dbReference>
<feature type="binding site" evidence="2">
    <location>
        <begin position="46"/>
        <end position="48"/>
    </location>
    <ligand>
        <name>substrate</name>
    </ligand>
</feature>
<comment type="pathway">
    <text evidence="2">Amino-acid biosynthesis; L-methionine biosynthesis via salvage pathway; L-methionine from S-methyl-5-thio-alpha-D-ribose 1-phosphate: step 1/6.</text>
</comment>
<protein>
    <recommendedName>
        <fullName evidence="2">Methylthioribose-1-phosphate isomerase</fullName>
        <shortName evidence="2">M1Pi</shortName>
        <shortName evidence="2">MTR-1-P isomerase</shortName>
        <ecNumber evidence="2">5.3.1.23</ecNumber>
    </recommendedName>
    <alternativeName>
        <fullName evidence="2">S-methyl-5-thioribose-1-phosphate isomerase</fullName>
    </alternativeName>
</protein>
<dbReference type="InterPro" id="IPR037171">
    <property type="entry name" value="NagB/RpiA_transferase-like"/>
</dbReference>
<dbReference type="EC" id="5.3.1.23" evidence="2"/>
<evidence type="ECO:0000313" key="3">
    <source>
        <dbReference type="EMBL" id="BAT71285.1"/>
    </source>
</evidence>
<dbReference type="InterPro" id="IPR042529">
    <property type="entry name" value="IF_2B-like_C"/>
</dbReference>
<comment type="similarity">
    <text evidence="2">Belongs to the EIF-2B alpha/beta/delta subunits family. MtnA subfamily.</text>
</comment>
<feature type="binding site" evidence="2">
    <location>
        <position position="195"/>
    </location>
    <ligand>
        <name>substrate</name>
    </ligand>
</feature>
<dbReference type="HAMAP" id="MF_01678">
    <property type="entry name" value="Salvage_MtnA"/>
    <property type="match status" value="1"/>
</dbReference>
<evidence type="ECO:0000313" key="4">
    <source>
        <dbReference type="Proteomes" id="UP000063234"/>
    </source>
</evidence>
<proteinExistence type="inferred from homology"/>
<dbReference type="FunFam" id="3.40.50.10470:FF:000006">
    <property type="entry name" value="Methylthioribose-1-phosphate isomerase"/>
    <property type="match status" value="1"/>
</dbReference>
<reference evidence="4" key="1">
    <citation type="journal article" date="2018" name="Science">
        <title>A primordial and reversible TCA cycle in a facultatively chemolithoautotrophic thermophile.</title>
        <authorList>
            <person name="Nunoura T."/>
            <person name="Chikaraishi Y."/>
            <person name="Izaki R."/>
            <person name="Suwa T."/>
            <person name="Sato T."/>
            <person name="Harada T."/>
            <person name="Mori K."/>
            <person name="Kato Y."/>
            <person name="Miyazaki M."/>
            <person name="Shimamura S."/>
            <person name="Yanagawa K."/>
            <person name="Shuto A."/>
            <person name="Ohkouchi N."/>
            <person name="Fujita N."/>
            <person name="Takaki Y."/>
            <person name="Atomi H."/>
            <person name="Takai K."/>
        </authorList>
    </citation>
    <scope>NUCLEOTIDE SEQUENCE [LARGE SCALE GENOMIC DNA]</scope>
    <source>
        <strain evidence="4">DSM 17441 / JCM 13301 / NBRC 103674 / ABI70S6</strain>
    </source>
</reference>
<dbReference type="SUPFAM" id="SSF100950">
    <property type="entry name" value="NagB/RpiA/CoA transferase-like"/>
    <property type="match status" value="1"/>
</dbReference>
<gene>
    <name evidence="2 3" type="primary">mtnA</name>
    <name evidence="3" type="ORF">TST_0478</name>
</gene>
<dbReference type="Gene3D" id="3.40.50.10470">
    <property type="entry name" value="Translation initiation factor eif-2b, domain 2"/>
    <property type="match status" value="1"/>
</dbReference>
<dbReference type="FunFam" id="1.20.120.420:FF:000003">
    <property type="entry name" value="Methylthioribose-1-phosphate isomerase"/>
    <property type="match status" value="1"/>
</dbReference>
<dbReference type="NCBIfam" id="TIGR00524">
    <property type="entry name" value="eIF-2B_rel"/>
    <property type="match status" value="1"/>
</dbReference>
<feature type="binding site" evidence="2">
    <location>
        <begin position="246"/>
        <end position="247"/>
    </location>
    <ligand>
        <name>substrate</name>
    </ligand>
</feature>
<dbReference type="EMBL" id="AP013035">
    <property type="protein sequence ID" value="BAT71285.1"/>
    <property type="molecule type" value="Genomic_DNA"/>
</dbReference>
<keyword evidence="2" id="KW-0486">Methionine biosynthesis</keyword>
<comment type="function">
    <text evidence="2">Catalyzes the interconversion of methylthioribose-1-phosphate (MTR-1-P) into methylthioribulose-1-phosphate (MTRu-1-P).</text>
</comment>
<dbReference type="InterPro" id="IPR011559">
    <property type="entry name" value="Initiation_fac_2B_a/b/d"/>
</dbReference>
<feature type="active site" description="Proton donor" evidence="2">
    <location>
        <position position="236"/>
    </location>
</feature>
<organism evidence="3 4">
    <name type="scientific">Thermosulfidibacter takaii (strain DSM 17441 / JCM 13301 / NBRC 103674 / ABI70S6)</name>
    <dbReference type="NCBI Taxonomy" id="1298851"/>
    <lineage>
        <taxon>Bacteria</taxon>
        <taxon>Pseudomonadati</taxon>
        <taxon>Thermosulfidibacterota</taxon>
        <taxon>Thermosulfidibacteria</taxon>
        <taxon>Thermosulfidibacterales</taxon>
        <taxon>Thermosulfidibacteraceae</taxon>
    </lineage>
</organism>
<dbReference type="KEGG" id="ttk:TST_0478"/>
<dbReference type="Gene3D" id="1.20.120.420">
    <property type="entry name" value="translation initiation factor eif-2b, domain 1"/>
    <property type="match status" value="1"/>
</dbReference>
<dbReference type="NCBIfam" id="TIGR00512">
    <property type="entry name" value="salvage_mtnA"/>
    <property type="match status" value="1"/>
</dbReference>
<sequence length="347" mass="38511">MLKPLYLREDDTLLMLDQRKLPLEEVWLEIKTVEEVSEAIKTLTVRGAPAIGIAAAYGFYLGAKGYENASREEFRNRCRYLTELLASTRPTAVNLFWALKRMNQVAQDEVSPVSKIIKKLRAEAIRIQEEDLSACFSMAEYGAKLVPEKGRILTHCNAGAIATAGYGTALGVIRKAWEQGKIDMVWVDETRPLLQGARLTAWELEKEEIPYRVICDNMAGYVMSKGLVDMVIVGADRITSRGDVANKIGTYSLAVIAKHHGIPFMVVAPTSTIDISLESGDSIPIEERKEEEVLSCRDVRITPKGARAFNPAFDVTPAELVTYIVTEKGVAQKPFCENLKSIINNAD</sequence>